<dbReference type="InterPro" id="IPR011990">
    <property type="entry name" value="TPR-like_helical_dom_sf"/>
</dbReference>
<dbReference type="PANTHER" id="PTHR46082:SF6">
    <property type="entry name" value="AAA+ ATPASE DOMAIN-CONTAINING PROTEIN-RELATED"/>
    <property type="match status" value="1"/>
</dbReference>
<name>A0A9Q8ZFJ9_CURCL</name>
<evidence type="ECO:0000313" key="4">
    <source>
        <dbReference type="Proteomes" id="UP001056012"/>
    </source>
</evidence>
<reference evidence="3" key="1">
    <citation type="submission" date="2021-12" db="EMBL/GenBank/DDBJ databases">
        <title>Curvularia clavata genome.</title>
        <authorList>
            <person name="Cao Y."/>
        </authorList>
    </citation>
    <scope>NUCLEOTIDE SEQUENCE</scope>
    <source>
        <strain evidence="3">Yc1106</strain>
    </source>
</reference>
<dbReference type="SUPFAM" id="SSF52540">
    <property type="entry name" value="P-loop containing nucleoside triphosphate hydrolases"/>
    <property type="match status" value="1"/>
</dbReference>
<accession>A0A9Q8ZFJ9</accession>
<dbReference type="OrthoDB" id="3798865at2759"/>
<dbReference type="VEuPathDB" id="FungiDB:yc1106_08069"/>
<feature type="region of interest" description="Disordered" evidence="1">
    <location>
        <begin position="918"/>
        <end position="940"/>
    </location>
</feature>
<dbReference type="SMART" id="SM00382">
    <property type="entry name" value="AAA"/>
    <property type="match status" value="1"/>
</dbReference>
<dbReference type="PANTHER" id="PTHR46082">
    <property type="entry name" value="ATP/GTP-BINDING PROTEIN-RELATED"/>
    <property type="match status" value="1"/>
</dbReference>
<gene>
    <name evidence="3" type="ORF">yc1106_08069</name>
</gene>
<dbReference type="SUPFAM" id="SSF48452">
    <property type="entry name" value="TPR-like"/>
    <property type="match status" value="1"/>
</dbReference>
<dbReference type="InterPro" id="IPR027417">
    <property type="entry name" value="P-loop_NTPase"/>
</dbReference>
<dbReference type="InterPro" id="IPR053137">
    <property type="entry name" value="NLR-like"/>
</dbReference>
<dbReference type="Proteomes" id="UP001056012">
    <property type="component" value="Chromosome 6"/>
</dbReference>
<dbReference type="AlphaFoldDB" id="A0A9Q8ZFJ9"/>
<keyword evidence="4" id="KW-1185">Reference proteome</keyword>
<sequence>MDMQSPPMSITGSNYQGLQVVNNQGLINFYNNTPYSHITSTDARPADVLLPKDGERKSCASTSVQAEINKLSEFYQRRRSYQDIFPKLLSDQDTNSPQVLIIHGGPGTGKTSLSRDVAREYYSGGPDHRCRHAWWIGANTREVFETDLSAAMSQLGAHDENNPFSTQSVRSCLEAQNEPWLLILDDMCQKVLGLLHEIVPCKGQGSIIVNTKLRPEYFVVEALVYKEVECQEMEPNEAVSLLRKTAGAAESDNVIFEEIAKEVDYLPFALDLAGAFLKQRNQGKFPISPEKYLRLLKVERHKILEYARTSEHSVYAVISASVHQIQEGFQDGLSVRDILRLISFFLPENIPLDEMPFDDKDEGRERQSKWVQKQVEALIGHYPCSRWSMSEWSILIQELDIYHILKIHDNESRRAYSIHSLFLSWANDTLRDDPGCYEQWRTTAATIIASARQFHSVRTSSERTVLLSQLYPHWVHCQGSSTNPRTKDSAAFSPFFDEPFLDSLSRTRTRSLQDLLYEQIEILRAQGRWMEVTPYAKNLLQARLESHDPDEPCVQDSRTQLGNCLESLGKHKKALQQRHLVLQYHQRDPSSMDYFFATLSVAASLTKLGKCIKAYTLLENLRERLLRVCKEDEDRVVIVQKRLGIICERLGRLEKAKKKREWVLKTLERKRYRPDHPEILDAKTNLAHSYAGGTEQEQKLALAYQKDVLRIESQHLSDDHPRVLMAKENLAWTLMMECSRDCLQEAHVLTREALEHRSRHLGPQNILAIRARIRVAACQIRMPYKFGIHRLAYNELKGCLRSLEEEANADKDTKLWAMEQLGIACFKAKPQSYSLCVYGLILRVLVYKEHIRKYGRYGPKCRISTRFLAEALENLGCFQTALPLRRNVATILCKSREEFDDDRLRALCRLAENLAESPHRQHQNEARRHFKETLGSARRRQTSGRYNKTDIAFYVLPYVRHLQIQGRFDEAIALLEDIIEESKTNLSIDESDICGARVTLAQCRDKILETLDDSNFKGFISLHIESSFQVDSEEECPGISITEGIRYINEIIQWEKDARVHWRNAKSIPWIGQSQGSGTKKAVAGRGRNPALFTSNPTWIVPNNWLIMDTALLLAGIGMTSYNMGKAICRSVLVLGLHHYESRVRYRKHNDRPIKVTARRMRSGRIKVYTDQRF</sequence>
<dbReference type="InterPro" id="IPR003593">
    <property type="entry name" value="AAA+_ATPase"/>
</dbReference>
<proteinExistence type="predicted"/>
<dbReference type="Gene3D" id="3.40.50.300">
    <property type="entry name" value="P-loop containing nucleotide triphosphate hydrolases"/>
    <property type="match status" value="1"/>
</dbReference>
<feature type="compositionally biased region" description="Basic and acidic residues" evidence="1">
    <location>
        <begin position="918"/>
        <end position="927"/>
    </location>
</feature>
<evidence type="ECO:0000313" key="3">
    <source>
        <dbReference type="EMBL" id="USP80795.1"/>
    </source>
</evidence>
<dbReference type="InterPro" id="IPR002182">
    <property type="entry name" value="NB-ARC"/>
</dbReference>
<dbReference type="GO" id="GO:0043531">
    <property type="term" value="F:ADP binding"/>
    <property type="evidence" value="ECO:0007669"/>
    <property type="project" value="InterPro"/>
</dbReference>
<organism evidence="3 4">
    <name type="scientific">Curvularia clavata</name>
    <dbReference type="NCBI Taxonomy" id="95742"/>
    <lineage>
        <taxon>Eukaryota</taxon>
        <taxon>Fungi</taxon>
        <taxon>Dikarya</taxon>
        <taxon>Ascomycota</taxon>
        <taxon>Pezizomycotina</taxon>
        <taxon>Dothideomycetes</taxon>
        <taxon>Pleosporomycetidae</taxon>
        <taxon>Pleosporales</taxon>
        <taxon>Pleosporineae</taxon>
        <taxon>Pleosporaceae</taxon>
        <taxon>Curvularia</taxon>
    </lineage>
</organism>
<dbReference type="Gene3D" id="1.25.40.10">
    <property type="entry name" value="Tetratricopeptide repeat domain"/>
    <property type="match status" value="3"/>
</dbReference>
<dbReference type="Pfam" id="PF00931">
    <property type="entry name" value="NB-ARC"/>
    <property type="match status" value="1"/>
</dbReference>
<protein>
    <recommendedName>
        <fullName evidence="2">AAA+ ATPase domain-containing protein</fullName>
    </recommendedName>
</protein>
<dbReference type="EMBL" id="CP089279">
    <property type="protein sequence ID" value="USP80795.1"/>
    <property type="molecule type" value="Genomic_DNA"/>
</dbReference>
<evidence type="ECO:0000259" key="2">
    <source>
        <dbReference type="SMART" id="SM00382"/>
    </source>
</evidence>
<evidence type="ECO:0000256" key="1">
    <source>
        <dbReference type="SAM" id="MobiDB-lite"/>
    </source>
</evidence>
<feature type="domain" description="AAA+ ATPase" evidence="2">
    <location>
        <begin position="96"/>
        <end position="349"/>
    </location>
</feature>